<keyword evidence="14" id="KW-0539">Nucleus</keyword>
<comment type="similarity">
    <text evidence="5">Belongs to the DASH complex ASK1 family.</text>
</comment>
<feature type="compositionally biased region" description="Polar residues" evidence="17">
    <location>
        <begin position="378"/>
        <end position="394"/>
    </location>
</feature>
<feature type="compositionally biased region" description="Polar residues" evidence="17">
    <location>
        <begin position="419"/>
        <end position="429"/>
    </location>
</feature>
<dbReference type="Pfam" id="PF08655">
    <property type="entry name" value="DASH_Ask1"/>
    <property type="match status" value="1"/>
</dbReference>
<name>A0A0D6ETQ6_SPOSA</name>
<feature type="region of interest" description="Disordered" evidence="17">
    <location>
        <begin position="1"/>
        <end position="20"/>
    </location>
</feature>
<evidence type="ECO:0000256" key="12">
    <source>
        <dbReference type="ARBA" id="ARBA00022838"/>
    </source>
</evidence>
<feature type="compositionally biased region" description="Polar residues" evidence="17">
    <location>
        <begin position="603"/>
        <end position="619"/>
    </location>
</feature>
<feature type="domain" description="DNA/pantothenate metabolism flavoprotein C-terminal" evidence="18">
    <location>
        <begin position="95"/>
        <end position="173"/>
    </location>
</feature>
<evidence type="ECO:0000256" key="17">
    <source>
        <dbReference type="SAM" id="MobiDB-lite"/>
    </source>
</evidence>
<comment type="similarity">
    <text evidence="4">Belongs to the PPC synthetase family.</text>
</comment>
<evidence type="ECO:0000256" key="3">
    <source>
        <dbReference type="ARBA" id="ARBA00004629"/>
    </source>
</evidence>
<feature type="compositionally biased region" description="Basic and acidic residues" evidence="17">
    <location>
        <begin position="852"/>
        <end position="862"/>
    </location>
</feature>
<dbReference type="Proteomes" id="UP000243876">
    <property type="component" value="Unassembled WGS sequence"/>
</dbReference>
<keyword evidence="15" id="KW-0131">Cell cycle</keyword>
<keyword evidence="20" id="KW-1185">Reference proteome</keyword>
<evidence type="ECO:0000256" key="9">
    <source>
        <dbReference type="ARBA" id="ARBA00022618"/>
    </source>
</evidence>
<evidence type="ECO:0000256" key="13">
    <source>
        <dbReference type="ARBA" id="ARBA00023212"/>
    </source>
</evidence>
<evidence type="ECO:0000256" key="10">
    <source>
        <dbReference type="ARBA" id="ARBA00022701"/>
    </source>
</evidence>
<dbReference type="AlphaFoldDB" id="A0A0D6ETQ6"/>
<feature type="compositionally biased region" description="Low complexity" evidence="17">
    <location>
        <begin position="529"/>
        <end position="542"/>
    </location>
</feature>
<gene>
    <name evidence="19" type="primary">SPOSA6832_04852</name>
</gene>
<reference evidence="20" key="1">
    <citation type="submission" date="2015-02" db="EMBL/GenBank/DDBJ databases">
        <authorList>
            <person name="Gon?alves P."/>
        </authorList>
    </citation>
    <scope>NUCLEOTIDE SEQUENCE [LARGE SCALE GENOMIC DNA]</scope>
</reference>
<dbReference type="GO" id="GO:0044732">
    <property type="term" value="C:mitotic spindle pole body"/>
    <property type="evidence" value="ECO:0007669"/>
    <property type="project" value="TreeGrafter"/>
</dbReference>
<evidence type="ECO:0000256" key="4">
    <source>
        <dbReference type="ARBA" id="ARBA00005703"/>
    </source>
</evidence>
<evidence type="ECO:0000256" key="11">
    <source>
        <dbReference type="ARBA" id="ARBA00022776"/>
    </source>
</evidence>
<evidence type="ECO:0000256" key="16">
    <source>
        <dbReference type="ARBA" id="ARBA00023328"/>
    </source>
</evidence>
<protein>
    <recommendedName>
        <fullName evidence="6">DASH complex subunit ASK1</fullName>
    </recommendedName>
</protein>
<feature type="region of interest" description="Disordered" evidence="17">
    <location>
        <begin position="363"/>
        <end position="553"/>
    </location>
</feature>
<dbReference type="GO" id="GO:0005874">
    <property type="term" value="C:microtubule"/>
    <property type="evidence" value="ECO:0007669"/>
    <property type="project" value="UniProtKB-KW"/>
</dbReference>
<dbReference type="InterPro" id="IPR007085">
    <property type="entry name" value="DNA/pantothenate-metab_flavo_C"/>
</dbReference>
<organism evidence="19 20">
    <name type="scientific">Sporidiobolus salmonicolor</name>
    <name type="common">Yeast-like fungus</name>
    <name type="synonym">Sporobolomyces salmonicolor</name>
    <dbReference type="NCBI Taxonomy" id="5005"/>
    <lineage>
        <taxon>Eukaryota</taxon>
        <taxon>Fungi</taxon>
        <taxon>Dikarya</taxon>
        <taxon>Basidiomycota</taxon>
        <taxon>Pucciniomycotina</taxon>
        <taxon>Microbotryomycetes</taxon>
        <taxon>Sporidiobolales</taxon>
        <taxon>Sporidiobolaceae</taxon>
        <taxon>Sporobolomyces</taxon>
    </lineage>
</organism>
<evidence type="ECO:0000256" key="14">
    <source>
        <dbReference type="ARBA" id="ARBA00023242"/>
    </source>
</evidence>
<dbReference type="InterPro" id="IPR013964">
    <property type="entry name" value="DASH_Ask1"/>
</dbReference>
<evidence type="ECO:0000259" key="18">
    <source>
        <dbReference type="Pfam" id="PF04127"/>
    </source>
</evidence>
<keyword evidence="12" id="KW-0995">Kinetochore</keyword>
<dbReference type="GO" id="GO:0008608">
    <property type="term" value="P:attachment of spindle microtubules to kinetochore"/>
    <property type="evidence" value="ECO:0007669"/>
    <property type="project" value="InterPro"/>
</dbReference>
<dbReference type="Pfam" id="PF04127">
    <property type="entry name" value="DFP"/>
    <property type="match status" value="1"/>
</dbReference>
<dbReference type="Gene3D" id="3.40.50.10300">
    <property type="entry name" value="CoaB-like"/>
    <property type="match status" value="1"/>
</dbReference>
<evidence type="ECO:0000256" key="7">
    <source>
        <dbReference type="ARBA" id="ARBA00022454"/>
    </source>
</evidence>
<dbReference type="GO" id="GO:0015937">
    <property type="term" value="P:coenzyme A biosynthetic process"/>
    <property type="evidence" value="ECO:0007669"/>
    <property type="project" value="UniProtKB-ARBA"/>
</dbReference>
<dbReference type="GO" id="GO:0051301">
    <property type="term" value="P:cell division"/>
    <property type="evidence" value="ECO:0007669"/>
    <property type="project" value="UniProtKB-KW"/>
</dbReference>
<keyword evidence="16" id="KW-0137">Centromere</keyword>
<feature type="compositionally biased region" description="Polar residues" evidence="17">
    <location>
        <begin position="1"/>
        <end position="14"/>
    </location>
</feature>
<dbReference type="OrthoDB" id="5573898at2759"/>
<dbReference type="EMBL" id="CENE01000042">
    <property type="protein sequence ID" value="CEQ42980.1"/>
    <property type="molecule type" value="Genomic_DNA"/>
</dbReference>
<evidence type="ECO:0000256" key="2">
    <source>
        <dbReference type="ARBA" id="ARBA00004186"/>
    </source>
</evidence>
<proteinExistence type="inferred from homology"/>
<dbReference type="GO" id="GO:0072686">
    <property type="term" value="C:mitotic spindle"/>
    <property type="evidence" value="ECO:0007669"/>
    <property type="project" value="InterPro"/>
</dbReference>
<dbReference type="GO" id="GO:0003824">
    <property type="term" value="F:catalytic activity"/>
    <property type="evidence" value="ECO:0007669"/>
    <property type="project" value="UniProtKB-ARBA"/>
</dbReference>
<keyword evidence="13" id="KW-0206">Cytoskeleton</keyword>
<evidence type="ECO:0000256" key="1">
    <source>
        <dbReference type="ARBA" id="ARBA00004123"/>
    </source>
</evidence>
<feature type="compositionally biased region" description="Low complexity" evidence="17">
    <location>
        <begin position="628"/>
        <end position="637"/>
    </location>
</feature>
<keyword evidence="11" id="KW-0498">Mitosis</keyword>
<feature type="compositionally biased region" description="Acidic residues" evidence="17">
    <location>
        <begin position="809"/>
        <end position="820"/>
    </location>
</feature>
<sequence>MSTPAASPTLQARSLPSLDGTFPTDHGLTIQIRPPNLEPMLRLLRSYKLVKSLGILHSIPFTTIDEYLFFLRGISRVMGETKDKNGQAVGRRGMYYLAAASEHKIQSGKGSLVIEMDQVPKVLKTMVDEWSNDGFIISFKLETDRSLIIPKARTALERYGHQIVIGNSLADRKHEVVFVEPQGEEWLRIPEGAKGAGGEIKEIEEDIIKKLVGLHDDWIEQGRIRSSSLSRDPAPARLPSTSPLCRCSLHRLDLIMPPFRDPNRLFYDPANPVMLSADEISQLSPSELQAATDQLDQNMVLLLQRIEENFAQCNQLVTERLLPAVEQHGENSARIYESIKFWRPFFEAAASIRLNEPYYDDSTSVATEEAAQGASPDRTVSSEGDETYTTTPSEDGTPRAGKSNPVSVSDIPSEPHWSNDMSPFQSLQQEMAMPANSAMKQPPLPDMQRLRLRDLPPDSPDVPEPDFETVNVDAAGSKGKGRSFDLSSDPSSPSFSALRGSPAPRNPKSGGGSNPQSALFEKILRKNLASPLAGPGSSTPGAGARGKLKFPHDLPQNWNGIANLSTTSLDAFPSPIKRRPSAMGEDDSFAPPPTIRHLGGAALTSSPAPRNPLASSTSTLRRHPAPPSTSIASPAFSRTPAKEAARRTAQHVYDALDVDSPLLEPPSALKNPATMVYNPRSTYGGPGPESPSERTTIRRTGATLGGGAGMSSMRSGAPHPSDESYASLPAQPSFANASRTDVYDFSSSGRFGGAGRDDDVPLSDFGGGTTANIDDLLAGHTMTFQPPQPADYAGIVDDDADDGVHGQGAEDESYTGEEGTEGYGQHGQQQQQQRYDEDESFALDAGLAGRGPDGRFAARLEDGPEDTLFGMPTAQGGGRGGGEGGARPSSRPLSRQLLYEDDSFTDEAAAYGAEPDGNRFRLHGLSDMETLHGGELLASGASTRFLSIGDQGEG</sequence>
<accession>A0A0D6ETQ6</accession>
<evidence type="ECO:0000313" key="20">
    <source>
        <dbReference type="Proteomes" id="UP000243876"/>
    </source>
</evidence>
<dbReference type="PANTHER" id="PTHR28200:SF1">
    <property type="entry name" value="DASH COMPLEX SUBUNIT ASK1"/>
    <property type="match status" value="1"/>
</dbReference>
<dbReference type="SUPFAM" id="SSF102645">
    <property type="entry name" value="CoaB-like"/>
    <property type="match status" value="1"/>
</dbReference>
<feature type="compositionally biased region" description="Low complexity" evidence="17">
    <location>
        <begin position="484"/>
        <end position="496"/>
    </location>
</feature>
<dbReference type="GO" id="GO:0042729">
    <property type="term" value="C:DASH complex"/>
    <property type="evidence" value="ECO:0007669"/>
    <property type="project" value="InterPro"/>
</dbReference>
<keyword evidence="8" id="KW-0963">Cytoplasm</keyword>
<evidence type="ECO:0000256" key="15">
    <source>
        <dbReference type="ARBA" id="ARBA00023306"/>
    </source>
</evidence>
<dbReference type="InterPro" id="IPR035929">
    <property type="entry name" value="CoaB-like_sf"/>
</dbReference>
<keyword evidence="10" id="KW-0493">Microtubule</keyword>
<evidence type="ECO:0000256" key="6">
    <source>
        <dbReference type="ARBA" id="ARBA00014520"/>
    </source>
</evidence>
<evidence type="ECO:0000313" key="19">
    <source>
        <dbReference type="EMBL" id="CEQ42980.1"/>
    </source>
</evidence>
<feature type="region of interest" description="Disordered" evidence="17">
    <location>
        <begin position="781"/>
        <end position="893"/>
    </location>
</feature>
<feature type="region of interest" description="Disordered" evidence="17">
    <location>
        <begin position="566"/>
        <end position="729"/>
    </location>
</feature>
<keyword evidence="9" id="KW-0132">Cell division</keyword>
<evidence type="ECO:0000256" key="5">
    <source>
        <dbReference type="ARBA" id="ARBA00010731"/>
    </source>
</evidence>
<evidence type="ECO:0000256" key="8">
    <source>
        <dbReference type="ARBA" id="ARBA00022490"/>
    </source>
</evidence>
<keyword evidence="7" id="KW-0158">Chromosome</keyword>
<dbReference type="PANTHER" id="PTHR28200">
    <property type="entry name" value="DASH COMPLEX SUBUNIT ASK1"/>
    <property type="match status" value="1"/>
</dbReference>
<feature type="compositionally biased region" description="Gly residues" evidence="17">
    <location>
        <begin position="875"/>
        <end position="885"/>
    </location>
</feature>
<comment type="subcellular location">
    <subcellularLocation>
        <location evidence="3">Chromosome</location>
        <location evidence="3">Centromere</location>
        <location evidence="3">Kinetochore</location>
    </subcellularLocation>
    <subcellularLocation>
        <location evidence="2">Cytoplasm</location>
        <location evidence="2">Cytoskeleton</location>
        <location evidence="2">Spindle</location>
    </subcellularLocation>
    <subcellularLocation>
        <location evidence="1">Nucleus</location>
    </subcellularLocation>
</comment>